<accession>W5TAT8</accession>
<dbReference type="NCBIfam" id="TIGR00996">
    <property type="entry name" value="Mtu_fam_mce"/>
    <property type="match status" value="1"/>
</dbReference>
<feature type="domain" description="Mammalian cell entry C-terminal" evidence="3">
    <location>
        <begin position="123"/>
        <end position="302"/>
    </location>
</feature>
<dbReference type="Proteomes" id="UP000019150">
    <property type="component" value="Chromosome"/>
</dbReference>
<organism evidence="4 5">
    <name type="scientific">Nocardia nova SH22a</name>
    <dbReference type="NCBI Taxonomy" id="1415166"/>
    <lineage>
        <taxon>Bacteria</taxon>
        <taxon>Bacillati</taxon>
        <taxon>Actinomycetota</taxon>
        <taxon>Actinomycetes</taxon>
        <taxon>Mycobacteriales</taxon>
        <taxon>Nocardiaceae</taxon>
        <taxon>Nocardia</taxon>
    </lineage>
</organism>
<dbReference type="PROSITE" id="PS51257">
    <property type="entry name" value="PROKAR_LIPOPROTEIN"/>
    <property type="match status" value="1"/>
</dbReference>
<feature type="chain" id="PRO_5004871803" evidence="1">
    <location>
        <begin position="26"/>
        <end position="360"/>
    </location>
</feature>
<name>W5TAT8_9NOCA</name>
<keyword evidence="5" id="KW-1185">Reference proteome</keyword>
<protein>
    <submittedName>
        <fullName evidence="4">MCE family protein MceE</fullName>
    </submittedName>
</protein>
<dbReference type="STRING" id="1415166.NONO_c15160"/>
<evidence type="ECO:0000259" key="3">
    <source>
        <dbReference type="Pfam" id="PF11887"/>
    </source>
</evidence>
<dbReference type="RefSeq" id="WP_025347833.1">
    <property type="nucleotide sequence ID" value="NZ_CP006850.1"/>
</dbReference>
<dbReference type="PATRIC" id="fig|1415166.3.peg.1540"/>
<keyword evidence="1" id="KW-0732">Signal</keyword>
<dbReference type="InterPro" id="IPR052336">
    <property type="entry name" value="MlaD_Phospholipid_Transporter"/>
</dbReference>
<dbReference type="OrthoDB" id="4368973at2"/>
<dbReference type="EMBL" id="CP006850">
    <property type="protein sequence ID" value="AHH16317.1"/>
    <property type="molecule type" value="Genomic_DNA"/>
</dbReference>
<evidence type="ECO:0000256" key="1">
    <source>
        <dbReference type="SAM" id="SignalP"/>
    </source>
</evidence>
<dbReference type="InterPro" id="IPR003399">
    <property type="entry name" value="Mce/MlaD"/>
</dbReference>
<dbReference type="HOGENOM" id="CLU_045966_3_1_11"/>
<dbReference type="Pfam" id="PF02470">
    <property type="entry name" value="MlaD"/>
    <property type="match status" value="1"/>
</dbReference>
<evidence type="ECO:0000313" key="5">
    <source>
        <dbReference type="Proteomes" id="UP000019150"/>
    </source>
</evidence>
<dbReference type="AlphaFoldDB" id="W5TAT8"/>
<dbReference type="eggNOG" id="COG1463">
    <property type="taxonomic scope" value="Bacteria"/>
</dbReference>
<dbReference type="KEGG" id="nno:NONO_c15160"/>
<dbReference type="GO" id="GO:0005576">
    <property type="term" value="C:extracellular region"/>
    <property type="evidence" value="ECO:0007669"/>
    <property type="project" value="TreeGrafter"/>
</dbReference>
<dbReference type="Pfam" id="PF11887">
    <property type="entry name" value="Mce4_CUP1"/>
    <property type="match status" value="1"/>
</dbReference>
<evidence type="ECO:0000259" key="2">
    <source>
        <dbReference type="Pfam" id="PF02470"/>
    </source>
</evidence>
<feature type="domain" description="Mce/MlaD" evidence="2">
    <location>
        <begin position="38"/>
        <end position="112"/>
    </location>
</feature>
<dbReference type="PANTHER" id="PTHR33371">
    <property type="entry name" value="INTERMEMBRANE PHOSPHOLIPID TRANSPORT SYSTEM BINDING PROTEIN MLAD-RELATED"/>
    <property type="match status" value="1"/>
</dbReference>
<dbReference type="InterPro" id="IPR024516">
    <property type="entry name" value="Mce_C"/>
</dbReference>
<dbReference type="PANTHER" id="PTHR33371:SF15">
    <property type="entry name" value="LIPOPROTEIN LPRN"/>
    <property type="match status" value="1"/>
</dbReference>
<dbReference type="InterPro" id="IPR005693">
    <property type="entry name" value="Mce"/>
</dbReference>
<evidence type="ECO:0000313" key="4">
    <source>
        <dbReference type="EMBL" id="AHH16317.1"/>
    </source>
</evidence>
<feature type="signal peptide" evidence="1">
    <location>
        <begin position="1"/>
        <end position="25"/>
    </location>
</feature>
<sequence length="360" mass="37606">MTTRIARTFTAALTAALLAGCTATVDNVPLPKPGAGGPTYRLHALFDNALNLPEQARIRVGGTDIGVVGHIGATNFLADVELDIRDDVHLPRDTRVELRQPTPLGDLFVAVILPEARPGTPMLRDGDTIGRDHTSAGASVEELMMSISMLLGGGALEQVAHITSEMNSMLAGRGPRLAHLLTELTATLTALDERTGQIDGVLHGLDDLTTTLAQRRTELGQAADTFPPLLGVIAENNRAITTLTSKVSTTMAALGDFTSTTGPQFTHLFDSVQKLMDGFTRMGGNLSGALDRLHAVQPGLLASTRGSTLAVGATVSYLDIGALTDPHGSKVPDGSDLGAFAGSLAEVLGRVLGRLQGGQR</sequence>
<reference evidence="4 5" key="1">
    <citation type="journal article" date="2014" name="Appl. Environ. Microbiol.">
        <title>Insights into the Microbial Degradation of Rubber and Gutta-Percha by Analysis of the Complete Genome of Nocardia nova SH22a.</title>
        <authorList>
            <person name="Luo Q."/>
            <person name="Hiessl S."/>
            <person name="Poehlein A."/>
            <person name="Daniel R."/>
            <person name="Steinbuchel A."/>
        </authorList>
    </citation>
    <scope>NUCLEOTIDE SEQUENCE [LARGE SCALE GENOMIC DNA]</scope>
    <source>
        <strain evidence="4">SH22a</strain>
    </source>
</reference>
<gene>
    <name evidence="4" type="primary">mce4E</name>
    <name evidence="4" type="ORF">NONO_c15160</name>
</gene>
<proteinExistence type="predicted"/>